<evidence type="ECO:0000256" key="5">
    <source>
        <dbReference type="ARBA" id="ARBA00001954"/>
    </source>
</evidence>
<dbReference type="GO" id="GO:0004750">
    <property type="term" value="F:D-ribulose-phosphate 3-epimerase activity"/>
    <property type="evidence" value="ECO:0007669"/>
    <property type="project" value="UniProtKB-UniRule"/>
</dbReference>
<evidence type="ECO:0000256" key="1">
    <source>
        <dbReference type="ARBA" id="ARBA00001782"/>
    </source>
</evidence>
<evidence type="ECO:0000256" key="4">
    <source>
        <dbReference type="ARBA" id="ARBA00001947"/>
    </source>
</evidence>
<gene>
    <name evidence="11" type="primary">rpe</name>
    <name evidence="11" type="ORF">HMPREF0493_0361</name>
</gene>
<evidence type="ECO:0000313" key="11">
    <source>
        <dbReference type="EMBL" id="EFG55898.1"/>
    </source>
</evidence>
<dbReference type="GO" id="GO:0005975">
    <property type="term" value="P:carbohydrate metabolic process"/>
    <property type="evidence" value="ECO:0007669"/>
    <property type="project" value="InterPro"/>
</dbReference>
<dbReference type="InterPro" id="IPR013785">
    <property type="entry name" value="Aldolase_TIM"/>
</dbReference>
<comment type="catalytic activity">
    <reaction evidence="1">
        <text>D-ribulose 5-phosphate = D-xylulose 5-phosphate</text>
        <dbReference type="Rhea" id="RHEA:13677"/>
        <dbReference type="ChEBI" id="CHEBI:57737"/>
        <dbReference type="ChEBI" id="CHEBI:58121"/>
        <dbReference type="EC" id="5.1.3.1"/>
    </reaction>
</comment>
<evidence type="ECO:0000256" key="7">
    <source>
        <dbReference type="ARBA" id="ARBA00013188"/>
    </source>
</evidence>
<dbReference type="CDD" id="cd00429">
    <property type="entry name" value="RPE"/>
    <property type="match status" value="1"/>
</dbReference>
<dbReference type="AlphaFoldDB" id="D4YS83"/>
<keyword evidence="9 11" id="KW-0413">Isomerase</keyword>
<dbReference type="SUPFAM" id="SSF51366">
    <property type="entry name" value="Ribulose-phoshate binding barrel"/>
    <property type="match status" value="1"/>
</dbReference>
<dbReference type="GO" id="GO:0046872">
    <property type="term" value="F:metal ion binding"/>
    <property type="evidence" value="ECO:0007669"/>
    <property type="project" value="UniProtKB-KW"/>
</dbReference>
<reference evidence="11 12" key="1">
    <citation type="submission" date="2010-04" db="EMBL/GenBank/DDBJ databases">
        <authorList>
            <person name="Muzny D."/>
            <person name="Qin X."/>
            <person name="Deng J."/>
            <person name="Jiang H."/>
            <person name="Liu Y."/>
            <person name="Qu J."/>
            <person name="Song X.-Z."/>
            <person name="Zhang L."/>
            <person name="Thornton R."/>
            <person name="Coyle M."/>
            <person name="Francisco L."/>
            <person name="Jackson L."/>
            <person name="Javaid M."/>
            <person name="Korchina V."/>
            <person name="Kovar C."/>
            <person name="Mata R."/>
            <person name="Mathew T."/>
            <person name="Ngo R."/>
            <person name="Nguyen L."/>
            <person name="Nguyen N."/>
            <person name="Okwuonu G."/>
            <person name="Ongeri F."/>
            <person name="Pham C."/>
            <person name="Simmons D."/>
            <person name="Wilczek-Boney K."/>
            <person name="Hale W."/>
            <person name="Jakkamsetti A."/>
            <person name="Pham P."/>
            <person name="Ruth R."/>
            <person name="San Lucas F."/>
            <person name="Warren J."/>
            <person name="Zhang J."/>
            <person name="Zhao Z."/>
            <person name="Zhou C."/>
            <person name="Zhu D."/>
            <person name="Lee S."/>
            <person name="Bess C."/>
            <person name="Blankenburg K."/>
            <person name="Forbes L."/>
            <person name="Fu Q."/>
            <person name="Gubbala S."/>
            <person name="Hirani K."/>
            <person name="Jayaseelan J.C."/>
            <person name="Lara F."/>
            <person name="Munidasa M."/>
            <person name="Palculict T."/>
            <person name="Patil S."/>
            <person name="Pu L.-L."/>
            <person name="Saada N."/>
            <person name="Tang L."/>
            <person name="Weissenberger G."/>
            <person name="Zhu Y."/>
            <person name="Hemphill L."/>
            <person name="Shang Y."/>
            <person name="Youmans B."/>
            <person name="Ayvaz T."/>
            <person name="Ross M."/>
            <person name="Santibanez J."/>
            <person name="Aqrawi P."/>
            <person name="Gross S."/>
            <person name="Joshi V."/>
            <person name="Fowler G."/>
            <person name="Nazareth L."/>
            <person name="Reid J."/>
            <person name="Worley K."/>
            <person name="Petrosino J."/>
            <person name="Highlander S."/>
            <person name="Gibbs R."/>
        </authorList>
    </citation>
    <scope>NUCLEOTIDE SEQUENCE [LARGE SCALE GENOMIC DNA]</scope>
    <source>
        <strain evidence="11 12">DSM 11664</strain>
    </source>
</reference>
<comment type="cofactor">
    <cofactor evidence="2">
        <name>Mn(2+)</name>
        <dbReference type="ChEBI" id="CHEBI:29035"/>
    </cofactor>
</comment>
<dbReference type="InterPro" id="IPR011060">
    <property type="entry name" value="RibuloseP-bd_barrel"/>
</dbReference>
<dbReference type="PROSITE" id="PS01085">
    <property type="entry name" value="RIBUL_P_3_EPIMER_1"/>
    <property type="match status" value="1"/>
</dbReference>
<name>D4YS83_9LACO</name>
<comment type="similarity">
    <text evidence="6">Belongs to the ribulose-phosphate 3-epimerase family.</text>
</comment>
<comment type="cofactor">
    <cofactor evidence="3">
        <name>Co(2+)</name>
        <dbReference type="ChEBI" id="CHEBI:48828"/>
    </cofactor>
</comment>
<dbReference type="Proteomes" id="UP000004069">
    <property type="component" value="Unassembled WGS sequence"/>
</dbReference>
<keyword evidence="12" id="KW-1185">Reference proteome</keyword>
<evidence type="ECO:0000256" key="10">
    <source>
        <dbReference type="NCBIfam" id="TIGR01163"/>
    </source>
</evidence>
<dbReference type="Gene3D" id="3.20.20.70">
    <property type="entry name" value="Aldolase class I"/>
    <property type="match status" value="1"/>
</dbReference>
<evidence type="ECO:0000256" key="8">
    <source>
        <dbReference type="ARBA" id="ARBA00022723"/>
    </source>
</evidence>
<dbReference type="InterPro" id="IPR000056">
    <property type="entry name" value="Ribul_P_3_epim-like"/>
</dbReference>
<accession>D4YS83</accession>
<comment type="cofactor">
    <cofactor evidence="5">
        <name>Fe(2+)</name>
        <dbReference type="ChEBI" id="CHEBI:29033"/>
    </cofactor>
</comment>
<dbReference type="STRING" id="83683.B1745_02695"/>
<dbReference type="InterPro" id="IPR026019">
    <property type="entry name" value="Ribul_P_3_epim"/>
</dbReference>
<dbReference type="GO" id="GO:0005737">
    <property type="term" value="C:cytoplasm"/>
    <property type="evidence" value="ECO:0007669"/>
    <property type="project" value="UniProtKB-ARBA"/>
</dbReference>
<dbReference type="EMBL" id="ADNY01000013">
    <property type="protein sequence ID" value="EFG55898.1"/>
    <property type="molecule type" value="Genomic_DNA"/>
</dbReference>
<dbReference type="PROSITE" id="PS01086">
    <property type="entry name" value="RIBUL_P_3_EPIMER_2"/>
    <property type="match status" value="1"/>
</dbReference>
<dbReference type="PANTHER" id="PTHR11749">
    <property type="entry name" value="RIBULOSE-5-PHOSPHATE-3-EPIMERASE"/>
    <property type="match status" value="1"/>
</dbReference>
<dbReference type="GO" id="GO:0006098">
    <property type="term" value="P:pentose-phosphate shunt"/>
    <property type="evidence" value="ECO:0007669"/>
    <property type="project" value="UniProtKB-UniRule"/>
</dbReference>
<keyword evidence="8" id="KW-0479">Metal-binding</keyword>
<evidence type="ECO:0000256" key="6">
    <source>
        <dbReference type="ARBA" id="ARBA00009541"/>
    </source>
</evidence>
<dbReference type="FunFam" id="3.20.20.70:FF:000004">
    <property type="entry name" value="Ribulose-phosphate 3-epimerase"/>
    <property type="match status" value="1"/>
</dbReference>
<comment type="cofactor">
    <cofactor evidence="4">
        <name>Zn(2+)</name>
        <dbReference type="ChEBI" id="CHEBI:29105"/>
    </cofactor>
</comment>
<comment type="caution">
    <text evidence="11">The sequence shown here is derived from an EMBL/GenBank/DDBJ whole genome shotgun (WGS) entry which is preliminary data.</text>
</comment>
<sequence>MGDKMLIAPSILNANNLTLKDEIKRATNAGITRFHIDIMDGHFVPNLSFGPQLVSDFKTEFPITEAEIHLMSNNPKVLIPAFVKAGADLLEFHYEAMQPNEVKYWLDYLKSNGVKAGLVLNPDTPIPVVEQFKNQIDQLLLMTVHPGFGGQKFLENSASRIKEARELVGKDIAIEVDGGINQQTARIAKDAGANVFVAGSYLFEKGDIASQIAKLTQSLS</sequence>
<protein>
    <recommendedName>
        <fullName evidence="7 10">Ribulose-phosphate 3-epimerase</fullName>
        <ecNumber evidence="7 10">5.1.3.1</ecNumber>
    </recommendedName>
</protein>
<dbReference type="Pfam" id="PF00834">
    <property type="entry name" value="Ribul_P_3_epim"/>
    <property type="match status" value="1"/>
</dbReference>
<evidence type="ECO:0000313" key="12">
    <source>
        <dbReference type="Proteomes" id="UP000004069"/>
    </source>
</evidence>
<evidence type="ECO:0000256" key="3">
    <source>
        <dbReference type="ARBA" id="ARBA00001941"/>
    </source>
</evidence>
<evidence type="ECO:0000256" key="2">
    <source>
        <dbReference type="ARBA" id="ARBA00001936"/>
    </source>
</evidence>
<proteinExistence type="inferred from homology"/>
<organism evidence="11 12">
    <name type="scientific">Lactobacillus amylolyticus DSM 11664</name>
    <dbReference type="NCBI Taxonomy" id="585524"/>
    <lineage>
        <taxon>Bacteria</taxon>
        <taxon>Bacillati</taxon>
        <taxon>Bacillota</taxon>
        <taxon>Bacilli</taxon>
        <taxon>Lactobacillales</taxon>
        <taxon>Lactobacillaceae</taxon>
        <taxon>Lactobacillus</taxon>
    </lineage>
</organism>
<dbReference type="EC" id="5.1.3.1" evidence="7 10"/>
<dbReference type="NCBIfam" id="TIGR01163">
    <property type="entry name" value="rpe"/>
    <property type="match status" value="1"/>
</dbReference>
<evidence type="ECO:0000256" key="9">
    <source>
        <dbReference type="ARBA" id="ARBA00023235"/>
    </source>
</evidence>
<dbReference type="NCBIfam" id="NF004076">
    <property type="entry name" value="PRK05581.1-4"/>
    <property type="match status" value="1"/>
</dbReference>
<dbReference type="eggNOG" id="COG0036">
    <property type="taxonomic scope" value="Bacteria"/>
</dbReference>